<protein>
    <recommendedName>
        <fullName evidence="3">S-adenosyl-L-methionine-dependent methyltransferase</fullName>
    </recommendedName>
</protein>
<sequence length="350" mass="39211">MTPRATPHPIIHFTEPMQEQVIAGHLDNLGFLPVIRLLKEALQDLPRQTDPNSPYHILDVTRGAGVTEPLDTILQAMHETRPSSRIQLHRRPSSLPISPTILTSLGDLLLPDIICQDGGLFHPYCGDRQGSADMAVSVMHLQFLSKVPPPLPSSESQTTEDLVWGMLRSGEASRRAKEDMTHFFQARAKELRRGGQLVFALVLRDPLSDLTGARLMDRYMRTLEDMHREDLLSSTEVSSLVLPVYLRSDDEINHSLAAAKGDFYVAEYAEHRACMTAWPIFDDGRISSQVYGQACAAVVRGLVQRWGRLRLGAERWSAVEGVLEQKVAARVAADPTPGWVRFAYIRMERM</sequence>
<reference evidence="2" key="1">
    <citation type="journal article" date="2018" name="Nat. Microbiol.">
        <title>Leveraging single-cell genomics to expand the fungal tree of life.</title>
        <authorList>
            <person name="Ahrendt S.R."/>
            <person name="Quandt C.A."/>
            <person name="Ciobanu D."/>
            <person name="Clum A."/>
            <person name="Salamov A."/>
            <person name="Andreopoulos B."/>
            <person name="Cheng J.F."/>
            <person name="Woyke T."/>
            <person name="Pelin A."/>
            <person name="Henrissat B."/>
            <person name="Reynolds N.K."/>
            <person name="Benny G.L."/>
            <person name="Smith M.E."/>
            <person name="James T.Y."/>
            <person name="Grigoriev I.V."/>
        </authorList>
    </citation>
    <scope>NUCLEOTIDE SEQUENCE [LARGE SCALE GENOMIC DNA]</scope>
</reference>
<evidence type="ECO:0000313" key="2">
    <source>
        <dbReference type="Proteomes" id="UP000267251"/>
    </source>
</evidence>
<dbReference type="EMBL" id="KZ987841">
    <property type="protein sequence ID" value="RKP14391.1"/>
    <property type="molecule type" value="Genomic_DNA"/>
</dbReference>
<name>A0A4P9Y7X6_9FUNG</name>
<accession>A0A4P9Y7X6</accession>
<dbReference type="Gene3D" id="3.40.50.150">
    <property type="entry name" value="Vaccinia Virus protein VP39"/>
    <property type="match status" value="1"/>
</dbReference>
<proteinExistence type="predicted"/>
<dbReference type="AlphaFoldDB" id="A0A4P9Y7X6"/>
<dbReference type="InterPro" id="IPR005299">
    <property type="entry name" value="MeTrfase_7"/>
</dbReference>
<dbReference type="GO" id="GO:0008168">
    <property type="term" value="F:methyltransferase activity"/>
    <property type="evidence" value="ECO:0007669"/>
    <property type="project" value="InterPro"/>
</dbReference>
<organism evidence="1 2">
    <name type="scientific">Piptocephalis cylindrospora</name>
    <dbReference type="NCBI Taxonomy" id="1907219"/>
    <lineage>
        <taxon>Eukaryota</taxon>
        <taxon>Fungi</taxon>
        <taxon>Fungi incertae sedis</taxon>
        <taxon>Zoopagomycota</taxon>
        <taxon>Zoopagomycotina</taxon>
        <taxon>Zoopagomycetes</taxon>
        <taxon>Zoopagales</taxon>
        <taxon>Piptocephalidaceae</taxon>
        <taxon>Piptocephalis</taxon>
    </lineage>
</organism>
<dbReference type="InterPro" id="IPR029063">
    <property type="entry name" value="SAM-dependent_MTases_sf"/>
</dbReference>
<dbReference type="Pfam" id="PF03492">
    <property type="entry name" value="Methyltransf_7"/>
    <property type="match status" value="1"/>
</dbReference>
<keyword evidence="2" id="KW-1185">Reference proteome</keyword>
<dbReference type="OrthoDB" id="10305663at2759"/>
<gene>
    <name evidence="1" type="ORF">BJ684DRAFT_15277</name>
</gene>
<dbReference type="Proteomes" id="UP000267251">
    <property type="component" value="Unassembled WGS sequence"/>
</dbReference>
<dbReference type="PANTHER" id="PTHR31009">
    <property type="entry name" value="S-ADENOSYL-L-METHIONINE:CARBOXYL METHYLTRANSFERASE FAMILY PROTEIN"/>
    <property type="match status" value="1"/>
</dbReference>
<dbReference type="SUPFAM" id="SSF53335">
    <property type="entry name" value="S-adenosyl-L-methionine-dependent methyltransferases"/>
    <property type="match status" value="1"/>
</dbReference>
<evidence type="ECO:0008006" key="3">
    <source>
        <dbReference type="Google" id="ProtNLM"/>
    </source>
</evidence>
<evidence type="ECO:0000313" key="1">
    <source>
        <dbReference type="EMBL" id="RKP14391.1"/>
    </source>
</evidence>